<protein>
    <submittedName>
        <fullName evidence="1">Uncharacterized protein</fullName>
    </submittedName>
</protein>
<dbReference type="Proteomes" id="UP000041770">
    <property type="component" value="Unassembled WGS sequence"/>
</dbReference>
<proteinExistence type="predicted"/>
<evidence type="ECO:0000313" key="2">
    <source>
        <dbReference type="Proteomes" id="UP000041770"/>
    </source>
</evidence>
<sequence>MRAVNAQWPRNTDRQFHCADEILDVFLVSLHGALGLLIQKQSLRFGRSEFLPTLHHLLLGKSRAWC</sequence>
<dbReference type="EMBL" id="CWQY01000005">
    <property type="protein sequence ID" value="CSC30778.1"/>
    <property type="molecule type" value="Genomic_DNA"/>
</dbReference>
<accession>A0A655ZIQ8</accession>
<reference evidence="1 2" key="1">
    <citation type="submission" date="2015-07" db="EMBL/GenBank/DDBJ databases">
        <authorList>
            <consortium name="Pathogen Informatics"/>
        </authorList>
    </citation>
    <scope>NUCLEOTIDE SEQUENCE [LARGE SCALE GENOMIC DNA]</scope>
    <source>
        <strain evidence="1 2">A316</strain>
    </source>
</reference>
<gene>
    <name evidence="1" type="ORF">ERS013200_01101</name>
</gene>
<evidence type="ECO:0000313" key="1">
    <source>
        <dbReference type="EMBL" id="CSC30778.1"/>
    </source>
</evidence>
<dbReference type="AlphaFoldDB" id="A0A655ZIQ8"/>
<name>A0A655ZIQ8_VIBCL</name>
<organism evidence="1 2">
    <name type="scientific">Vibrio cholerae</name>
    <dbReference type="NCBI Taxonomy" id="666"/>
    <lineage>
        <taxon>Bacteria</taxon>
        <taxon>Pseudomonadati</taxon>
        <taxon>Pseudomonadota</taxon>
        <taxon>Gammaproteobacteria</taxon>
        <taxon>Vibrionales</taxon>
        <taxon>Vibrionaceae</taxon>
        <taxon>Vibrio</taxon>
    </lineage>
</organism>